<dbReference type="Proteomes" id="UP000030748">
    <property type="component" value="Unassembled WGS sequence"/>
</dbReference>
<dbReference type="SUPFAM" id="SSF55277">
    <property type="entry name" value="GYF domain"/>
    <property type="match status" value="1"/>
</dbReference>
<evidence type="ECO:0000256" key="7">
    <source>
        <dbReference type="ARBA" id="ARBA00023015"/>
    </source>
</evidence>
<keyword evidence="8" id="KW-0804">Transcription</keyword>
<keyword evidence="14" id="KW-1185">Reference proteome</keyword>
<keyword evidence="7" id="KW-0805">Transcription regulation</keyword>
<dbReference type="InterPro" id="IPR044570">
    <property type="entry name" value="Set1-like"/>
</dbReference>
<evidence type="ECO:0000256" key="5">
    <source>
        <dbReference type="ARBA" id="ARBA00022691"/>
    </source>
</evidence>
<dbReference type="EMBL" id="KI630353">
    <property type="protein sequence ID" value="EYU41227.1"/>
    <property type="molecule type" value="Genomic_DNA"/>
</dbReference>
<keyword evidence="4" id="KW-0808">Transferase</keyword>
<dbReference type="EC" id="2.1.1.354" evidence="2"/>
<keyword evidence="5" id="KW-0949">S-adenosyl-L-methionine</keyword>
<evidence type="ECO:0000259" key="11">
    <source>
        <dbReference type="PROSITE" id="PS50280"/>
    </source>
</evidence>
<evidence type="ECO:0000256" key="4">
    <source>
        <dbReference type="ARBA" id="ARBA00022679"/>
    </source>
</evidence>
<dbReference type="InterPro" id="IPR037841">
    <property type="entry name" value="SET_SETD1A/B"/>
</dbReference>
<accession>A0A022RLB4</accession>
<protein>
    <recommendedName>
        <fullName evidence="2">[histone H3]-lysine(4) N-trimethyltransferase</fullName>
        <ecNumber evidence="2">2.1.1.354</ecNumber>
    </recommendedName>
</protein>
<comment type="subcellular location">
    <subcellularLocation>
        <location evidence="1">Nucleus</location>
    </subcellularLocation>
</comment>
<dbReference type="PANTHER" id="PTHR45814:SF2">
    <property type="entry name" value="HISTONE-LYSINE N-METHYLTRANSFERASE SETD1"/>
    <property type="match status" value="1"/>
</dbReference>
<dbReference type="PANTHER" id="PTHR45814">
    <property type="entry name" value="HISTONE-LYSINE N-METHYLTRANSFERASE SETD1"/>
    <property type="match status" value="1"/>
</dbReference>
<sequence length="1075" mass="121228">MSSEVSVSVNDAEVSQIRDVGTSSNIGYVSGWMYINQNGQMCGPYIHQQLYEGLHTGFLPGELHVYPILNGNLLNSVPLSYFKQFPDHVATGFVYLNSSLPPVKDPTADENSDKDDNFPLVGDESCWMFEDGEGRKHGPHSLTELHSWCHYGYIHNSLMIYHTDNKYKPLHLESLLNKWRTASLGPEVVHDVNDQGTGSALNFISEVSEEVCSQLHFGIMKTARKVVLDEIVSCIISDSLASKKIHKNHKIEPIIESAKSFPSHGKMSERSDVRKDNVTVVDEVEVCSTVDERCFSGETVRSPRSMKSIGNFENFCAAYMVVCRTLFDSCLQVIWNAVFYDSVLECSSAWRKTKRWTSPSYVVDECIAYKESSVQIEKLPADYDSSSSDVDCPPGFEPQRSVMDVQSHAPSVSSPFEIKKRRNMSSSDTSCDEMEFILEYVLNDLHSSSKLSLVQYFKKLVDEEVKKIVDFPQSSHMKEVMLYSSDLLNQTTEYDSQEAFHVSALIEVDDDRCPAQYPKDPLHQRVLHLPNVSLTNLSKGAFQKLPMHLDDATVDLDELWPAACEESMEQNVSSHFSSEKFRNLPMHLDDASTIPVIDELRPPQSKEVTEHYASSQICRLPLFKLGGHAWKTTFQVALMISRVRIYDCVMRKIKSICLDDAIEKAVTMMQSMRRNESGKKGTMNWMNKKKHEGLERSSETSVLIGTYVYSRRRKLGSKSSASFFQSLAAENTKKTSKRGRRRNIPEATAVGKIVSNLDKKILEHDSCQPPANAATPGKKRSSMHICDQKSEEVAHAVQASKVSKLKRKQLVDDTPHSRSGKVPKLANGIVEHALCKQIDTHKIKRSKSRAVRACPKSDGCARSSMDGWEWRKWASTASPTERARVRGTHIYSGPINSECNGSHSSNFKGLSARTNRVKLRNLLAAADGADLLKSTQLKARKKRLRFQRSKIHDWGLLALEPIEAEDFVIEYVGELIRPSISDIRERQYEKMGIGSSYLFRLDDGYVVDATKRGGIARFINHSCEPNCYTKVISVEGQKKIFIYAKRHIASGEELTYNYKFPLEENKIPCNCGSKR</sequence>
<dbReference type="PROSITE" id="PS50280">
    <property type="entry name" value="SET"/>
    <property type="match status" value="1"/>
</dbReference>
<evidence type="ECO:0000256" key="6">
    <source>
        <dbReference type="ARBA" id="ARBA00022853"/>
    </source>
</evidence>
<comment type="catalytic activity">
    <reaction evidence="10">
        <text>L-lysyl(4)-[histone H3] + 3 S-adenosyl-L-methionine = N(6),N(6),N(6)-trimethyl-L-lysyl(4)-[histone H3] + 3 S-adenosyl-L-homocysteine + 3 H(+)</text>
        <dbReference type="Rhea" id="RHEA:60260"/>
        <dbReference type="Rhea" id="RHEA-COMP:15537"/>
        <dbReference type="Rhea" id="RHEA-COMP:15547"/>
        <dbReference type="ChEBI" id="CHEBI:15378"/>
        <dbReference type="ChEBI" id="CHEBI:29969"/>
        <dbReference type="ChEBI" id="CHEBI:57856"/>
        <dbReference type="ChEBI" id="CHEBI:59789"/>
        <dbReference type="ChEBI" id="CHEBI:61961"/>
        <dbReference type="EC" id="2.1.1.354"/>
    </reaction>
</comment>
<dbReference type="AlphaFoldDB" id="A0A022RLB4"/>
<dbReference type="Gene3D" id="2.170.270.10">
    <property type="entry name" value="SET domain"/>
    <property type="match status" value="1"/>
</dbReference>
<dbReference type="Gene3D" id="3.30.1490.40">
    <property type="match status" value="1"/>
</dbReference>
<dbReference type="GO" id="GO:0140999">
    <property type="term" value="F:histone H3K4 trimethyltransferase activity"/>
    <property type="evidence" value="ECO:0007669"/>
    <property type="project" value="UniProtKB-EC"/>
</dbReference>
<evidence type="ECO:0000256" key="10">
    <source>
        <dbReference type="ARBA" id="ARBA00047571"/>
    </source>
</evidence>
<reference evidence="13 14" key="1">
    <citation type="journal article" date="2013" name="Proc. Natl. Acad. Sci. U.S.A.">
        <title>Fine-scale variation in meiotic recombination in Mimulus inferred from population shotgun sequencing.</title>
        <authorList>
            <person name="Hellsten U."/>
            <person name="Wright K.M."/>
            <person name="Jenkins J."/>
            <person name="Shu S."/>
            <person name="Yuan Y."/>
            <person name="Wessler S.R."/>
            <person name="Schmutz J."/>
            <person name="Willis J.H."/>
            <person name="Rokhsar D.S."/>
        </authorList>
    </citation>
    <scope>NUCLEOTIDE SEQUENCE [LARGE SCALE GENOMIC DNA]</scope>
    <source>
        <strain evidence="14">cv. DUN x IM62</strain>
    </source>
</reference>
<evidence type="ECO:0000256" key="1">
    <source>
        <dbReference type="ARBA" id="ARBA00004123"/>
    </source>
</evidence>
<keyword evidence="3" id="KW-0489">Methyltransferase</keyword>
<dbReference type="GO" id="GO:0032259">
    <property type="term" value="P:methylation"/>
    <property type="evidence" value="ECO:0007669"/>
    <property type="project" value="UniProtKB-KW"/>
</dbReference>
<dbReference type="SUPFAM" id="SSF82199">
    <property type="entry name" value="SET domain"/>
    <property type="match status" value="1"/>
</dbReference>
<dbReference type="InterPro" id="IPR046341">
    <property type="entry name" value="SET_dom_sf"/>
</dbReference>
<evidence type="ECO:0000256" key="9">
    <source>
        <dbReference type="ARBA" id="ARBA00023242"/>
    </source>
</evidence>
<dbReference type="Pfam" id="PF00856">
    <property type="entry name" value="SET"/>
    <property type="match status" value="1"/>
</dbReference>
<organism evidence="13 14">
    <name type="scientific">Erythranthe guttata</name>
    <name type="common">Yellow monkey flower</name>
    <name type="synonym">Mimulus guttatus</name>
    <dbReference type="NCBI Taxonomy" id="4155"/>
    <lineage>
        <taxon>Eukaryota</taxon>
        <taxon>Viridiplantae</taxon>
        <taxon>Streptophyta</taxon>
        <taxon>Embryophyta</taxon>
        <taxon>Tracheophyta</taxon>
        <taxon>Spermatophyta</taxon>
        <taxon>Magnoliopsida</taxon>
        <taxon>eudicotyledons</taxon>
        <taxon>Gunneridae</taxon>
        <taxon>Pentapetalae</taxon>
        <taxon>asterids</taxon>
        <taxon>lamiids</taxon>
        <taxon>Lamiales</taxon>
        <taxon>Phrymaceae</taxon>
        <taxon>Erythranthe</taxon>
    </lineage>
</organism>
<dbReference type="CDD" id="cd19169">
    <property type="entry name" value="SET_SETD1"/>
    <property type="match status" value="1"/>
</dbReference>
<proteinExistence type="predicted"/>
<dbReference type="PROSITE" id="PS50829">
    <property type="entry name" value="GYF"/>
    <property type="match status" value="1"/>
</dbReference>
<dbReference type="eggNOG" id="KOG1080">
    <property type="taxonomic scope" value="Eukaryota"/>
</dbReference>
<dbReference type="GO" id="GO:0042800">
    <property type="term" value="F:histone H3K4 methyltransferase activity"/>
    <property type="evidence" value="ECO:0000318"/>
    <property type="project" value="GO_Central"/>
</dbReference>
<dbReference type="STRING" id="4155.A0A022RLB4"/>
<dbReference type="InterPro" id="IPR035445">
    <property type="entry name" value="GYF-like_dom_sf"/>
</dbReference>
<keyword evidence="9" id="KW-0539">Nucleus</keyword>
<feature type="domain" description="GYF" evidence="12">
    <location>
        <begin position="124"/>
        <end position="171"/>
    </location>
</feature>
<name>A0A022RLB4_ERYGU</name>
<dbReference type="InterPro" id="IPR001214">
    <property type="entry name" value="SET_dom"/>
</dbReference>
<evidence type="ECO:0000313" key="14">
    <source>
        <dbReference type="Proteomes" id="UP000030748"/>
    </source>
</evidence>
<evidence type="ECO:0000256" key="8">
    <source>
        <dbReference type="ARBA" id="ARBA00023163"/>
    </source>
</evidence>
<evidence type="ECO:0000256" key="2">
    <source>
        <dbReference type="ARBA" id="ARBA00012182"/>
    </source>
</evidence>
<evidence type="ECO:0000313" key="13">
    <source>
        <dbReference type="EMBL" id="EYU41227.1"/>
    </source>
</evidence>
<evidence type="ECO:0000256" key="3">
    <source>
        <dbReference type="ARBA" id="ARBA00022603"/>
    </source>
</evidence>
<evidence type="ECO:0000259" key="12">
    <source>
        <dbReference type="PROSITE" id="PS50829"/>
    </source>
</evidence>
<dbReference type="GO" id="GO:0048188">
    <property type="term" value="C:Set1C/COMPASS complex"/>
    <property type="evidence" value="ECO:0000318"/>
    <property type="project" value="GO_Central"/>
</dbReference>
<gene>
    <name evidence="13" type="ORF">MIMGU_mgv1a023175mg</name>
</gene>
<dbReference type="InterPro" id="IPR003169">
    <property type="entry name" value="GYF"/>
</dbReference>
<dbReference type="SMART" id="SM00317">
    <property type="entry name" value="SET"/>
    <property type="match status" value="1"/>
</dbReference>
<feature type="domain" description="SET" evidence="11">
    <location>
        <begin position="942"/>
        <end position="1059"/>
    </location>
</feature>
<keyword evidence="6" id="KW-0156">Chromatin regulator</keyword>